<sequence>MTSLRHTIALAGFFALAAGAPGALATSGPGCYQVVNVESWDVLNLRSRASAKSAIVDMLRPGNHGIIAGEGACTPTSRPLPSRWCRVTHYDGDRTVTGWAKRRYLAPSDCP</sequence>
<dbReference type="RefSeq" id="WP_156712697.1">
    <property type="nucleotide sequence ID" value="NZ_WPHG01000002.1"/>
</dbReference>
<dbReference type="EMBL" id="WPHG01000002">
    <property type="protein sequence ID" value="MVA97778.1"/>
    <property type="molecule type" value="Genomic_DNA"/>
</dbReference>
<accession>A0A844QI94</accession>
<evidence type="ECO:0000313" key="3">
    <source>
        <dbReference type="EMBL" id="MVA97778.1"/>
    </source>
</evidence>
<proteinExistence type="predicted"/>
<organism evidence="3 4">
    <name type="scientific">Nitratireductor arenosus</name>
    <dbReference type="NCBI Taxonomy" id="2682096"/>
    <lineage>
        <taxon>Bacteria</taxon>
        <taxon>Pseudomonadati</taxon>
        <taxon>Pseudomonadota</taxon>
        <taxon>Alphaproteobacteria</taxon>
        <taxon>Hyphomicrobiales</taxon>
        <taxon>Phyllobacteriaceae</taxon>
        <taxon>Nitratireductor</taxon>
    </lineage>
</organism>
<dbReference type="Pfam" id="PF08239">
    <property type="entry name" value="SH3_3"/>
    <property type="match status" value="1"/>
</dbReference>
<feature type="signal peptide" evidence="1">
    <location>
        <begin position="1"/>
        <end position="25"/>
    </location>
</feature>
<comment type="caution">
    <text evidence="3">The sequence shown here is derived from an EMBL/GenBank/DDBJ whole genome shotgun (WGS) entry which is preliminary data.</text>
</comment>
<keyword evidence="4" id="KW-1185">Reference proteome</keyword>
<name>A0A844QI94_9HYPH</name>
<protein>
    <submittedName>
        <fullName evidence="3">SH3 domain-containing protein</fullName>
    </submittedName>
</protein>
<feature type="chain" id="PRO_5032533237" evidence="1">
    <location>
        <begin position="26"/>
        <end position="111"/>
    </location>
</feature>
<dbReference type="Proteomes" id="UP000463224">
    <property type="component" value="Unassembled WGS sequence"/>
</dbReference>
<reference evidence="3 4" key="1">
    <citation type="submission" date="2019-12" db="EMBL/GenBank/DDBJ databases">
        <title>Nitratireductor arenosus sp. nov., Isolated from sea sand, Jeju island, South Korea.</title>
        <authorList>
            <person name="Kim W."/>
        </authorList>
    </citation>
    <scope>NUCLEOTIDE SEQUENCE [LARGE SCALE GENOMIC DNA]</scope>
    <source>
        <strain evidence="3 4">CAU 1489</strain>
    </source>
</reference>
<feature type="domain" description="SH3b" evidence="2">
    <location>
        <begin position="41"/>
        <end position="105"/>
    </location>
</feature>
<dbReference type="Gene3D" id="2.30.30.40">
    <property type="entry name" value="SH3 Domains"/>
    <property type="match status" value="1"/>
</dbReference>
<dbReference type="InterPro" id="IPR003646">
    <property type="entry name" value="SH3-like_bac-type"/>
</dbReference>
<evidence type="ECO:0000313" key="4">
    <source>
        <dbReference type="Proteomes" id="UP000463224"/>
    </source>
</evidence>
<evidence type="ECO:0000256" key="1">
    <source>
        <dbReference type="SAM" id="SignalP"/>
    </source>
</evidence>
<gene>
    <name evidence="3" type="ORF">GN330_11035</name>
</gene>
<keyword evidence="1" id="KW-0732">Signal</keyword>
<dbReference type="AlphaFoldDB" id="A0A844QI94"/>
<evidence type="ECO:0000259" key="2">
    <source>
        <dbReference type="Pfam" id="PF08239"/>
    </source>
</evidence>